<dbReference type="Gene3D" id="3.30.70.100">
    <property type="match status" value="1"/>
</dbReference>
<dbReference type="InterPro" id="IPR049142">
    <property type="entry name" value="MS_channel_1st"/>
</dbReference>
<sequence>MHSDTCFFTVELTADFLAAWTDYSTWVSWSENVWYQTGTAIVGALIIHLVIHRFILRGLDRVAAATENDLDDRLVHFLRSFYKLVLIFALFLVVLNIHGIEITPLLASAGIAGIALGLAAKETLADILSGVFLITDRPIRVGDRVKIDKIGAHWGAWGDVLDIGLRRTCIRNTDGVAVNYPNNLLANSVITNFSHEKTGSMRVRVRFQVNHDSDIDQVCDVASRAIQETERVLPDTAEVVVRSLWHDDGGHMNSGILVEGRYRIPDIRERTRIRSKVLKNILRRFKEADIKLASPTIRLGE</sequence>
<dbReference type="InterPro" id="IPR011014">
    <property type="entry name" value="MscS_channel_TM-2"/>
</dbReference>
<reference evidence="11" key="1">
    <citation type="submission" date="2024-07" db="EMBL/GenBank/DDBJ databases">
        <title>Complete genome sequence of Verrucomicrobiaceae bacterium NT6N.</title>
        <authorList>
            <person name="Huang C."/>
            <person name="Takami H."/>
            <person name="Hamasaki K."/>
        </authorList>
    </citation>
    <scope>NUCLEOTIDE SEQUENCE</scope>
    <source>
        <strain evidence="11">NT6N</strain>
    </source>
</reference>
<dbReference type="InterPro" id="IPR045275">
    <property type="entry name" value="MscS_archaea/bacteria_type"/>
</dbReference>
<dbReference type="Pfam" id="PF00924">
    <property type="entry name" value="MS_channel_2nd"/>
    <property type="match status" value="1"/>
</dbReference>
<dbReference type="PANTHER" id="PTHR30221">
    <property type="entry name" value="SMALL-CONDUCTANCE MECHANOSENSITIVE CHANNEL"/>
    <property type="match status" value="1"/>
</dbReference>
<proteinExistence type="inferred from homology"/>
<dbReference type="InterPro" id="IPR010920">
    <property type="entry name" value="LSM_dom_sf"/>
</dbReference>
<comment type="subcellular location">
    <subcellularLocation>
        <location evidence="1">Cell membrane</location>
        <topology evidence="1">Multi-pass membrane protein</topology>
    </subcellularLocation>
</comment>
<evidence type="ECO:0000256" key="1">
    <source>
        <dbReference type="ARBA" id="ARBA00004651"/>
    </source>
</evidence>
<dbReference type="InterPro" id="IPR023408">
    <property type="entry name" value="MscS_beta-dom_sf"/>
</dbReference>
<name>A0AAT9FL98_9BACT</name>
<dbReference type="GO" id="GO:0008381">
    <property type="term" value="F:mechanosensitive monoatomic ion channel activity"/>
    <property type="evidence" value="ECO:0007669"/>
    <property type="project" value="InterPro"/>
</dbReference>
<keyword evidence="6 7" id="KW-0472">Membrane</keyword>
<dbReference type="AlphaFoldDB" id="A0AAT9FL98"/>
<dbReference type="InterPro" id="IPR011066">
    <property type="entry name" value="MscS_channel_C_sf"/>
</dbReference>
<evidence type="ECO:0000256" key="3">
    <source>
        <dbReference type="ARBA" id="ARBA00022475"/>
    </source>
</evidence>
<feature type="domain" description="Mechanosensitive ion channel MscS" evidence="8">
    <location>
        <begin position="123"/>
        <end position="195"/>
    </location>
</feature>
<evidence type="ECO:0000256" key="5">
    <source>
        <dbReference type="ARBA" id="ARBA00022989"/>
    </source>
</evidence>
<protein>
    <recommendedName>
        <fullName evidence="12">Mechanosensitive ion channel family protein</fullName>
    </recommendedName>
</protein>
<evidence type="ECO:0008006" key="12">
    <source>
        <dbReference type="Google" id="ProtNLM"/>
    </source>
</evidence>
<comment type="similarity">
    <text evidence="2">Belongs to the MscS (TC 1.A.23) family.</text>
</comment>
<dbReference type="PANTHER" id="PTHR30221:SF8">
    <property type="entry name" value="SMALL-CONDUCTANCE MECHANOSENSITIVE CHANNEL"/>
    <property type="match status" value="1"/>
</dbReference>
<dbReference type="Pfam" id="PF21082">
    <property type="entry name" value="MS_channel_3rd"/>
    <property type="match status" value="1"/>
</dbReference>
<evidence type="ECO:0000259" key="10">
    <source>
        <dbReference type="Pfam" id="PF21088"/>
    </source>
</evidence>
<dbReference type="InterPro" id="IPR006685">
    <property type="entry name" value="MscS_channel_2nd"/>
</dbReference>
<gene>
    <name evidence="11" type="ORF">NT6N_17470</name>
</gene>
<dbReference type="GO" id="GO:0005886">
    <property type="term" value="C:plasma membrane"/>
    <property type="evidence" value="ECO:0007669"/>
    <property type="project" value="UniProtKB-SubCell"/>
</dbReference>
<dbReference type="SUPFAM" id="SSF82861">
    <property type="entry name" value="Mechanosensitive channel protein MscS (YggB), transmembrane region"/>
    <property type="match status" value="1"/>
</dbReference>
<feature type="transmembrane region" description="Helical" evidence="7">
    <location>
        <begin position="33"/>
        <end position="51"/>
    </location>
</feature>
<feature type="domain" description="Mechanosensitive ion channel transmembrane helices 2/3" evidence="10">
    <location>
        <begin position="83"/>
        <end position="121"/>
    </location>
</feature>
<keyword evidence="4 7" id="KW-0812">Transmembrane</keyword>
<dbReference type="SUPFAM" id="SSF50182">
    <property type="entry name" value="Sm-like ribonucleoproteins"/>
    <property type="match status" value="1"/>
</dbReference>
<feature type="transmembrane region" description="Helical" evidence="7">
    <location>
        <begin position="81"/>
        <end position="100"/>
    </location>
</feature>
<evidence type="ECO:0000256" key="6">
    <source>
        <dbReference type="ARBA" id="ARBA00023136"/>
    </source>
</evidence>
<keyword evidence="3" id="KW-1003">Cell membrane</keyword>
<evidence type="ECO:0000259" key="8">
    <source>
        <dbReference type="Pfam" id="PF00924"/>
    </source>
</evidence>
<dbReference type="KEGG" id="osu:NT6N_17470"/>
<evidence type="ECO:0000256" key="2">
    <source>
        <dbReference type="ARBA" id="ARBA00008017"/>
    </source>
</evidence>
<evidence type="ECO:0000256" key="7">
    <source>
        <dbReference type="SAM" id="Phobius"/>
    </source>
</evidence>
<organism evidence="11">
    <name type="scientific">Oceaniferula spumae</name>
    <dbReference type="NCBI Taxonomy" id="2979115"/>
    <lineage>
        <taxon>Bacteria</taxon>
        <taxon>Pseudomonadati</taxon>
        <taxon>Verrucomicrobiota</taxon>
        <taxon>Verrucomicrobiia</taxon>
        <taxon>Verrucomicrobiales</taxon>
        <taxon>Verrucomicrobiaceae</taxon>
        <taxon>Oceaniferula</taxon>
    </lineage>
</organism>
<dbReference type="Gene3D" id="1.10.287.1260">
    <property type="match status" value="1"/>
</dbReference>
<dbReference type="SUPFAM" id="SSF82689">
    <property type="entry name" value="Mechanosensitive channel protein MscS (YggB), C-terminal domain"/>
    <property type="match status" value="1"/>
</dbReference>
<feature type="domain" description="Mechanosensitive ion channel MscS C-terminal" evidence="9">
    <location>
        <begin position="203"/>
        <end position="291"/>
    </location>
</feature>
<dbReference type="InterPro" id="IPR049278">
    <property type="entry name" value="MS_channel_C"/>
</dbReference>
<dbReference type="EMBL" id="AP026866">
    <property type="protein sequence ID" value="BDS06707.1"/>
    <property type="molecule type" value="Genomic_DNA"/>
</dbReference>
<evidence type="ECO:0000256" key="4">
    <source>
        <dbReference type="ARBA" id="ARBA00022692"/>
    </source>
</evidence>
<evidence type="ECO:0000313" key="11">
    <source>
        <dbReference type="EMBL" id="BDS06707.1"/>
    </source>
</evidence>
<dbReference type="Gene3D" id="2.30.30.60">
    <property type="match status" value="1"/>
</dbReference>
<dbReference type="Pfam" id="PF21088">
    <property type="entry name" value="MS_channel_1st"/>
    <property type="match status" value="1"/>
</dbReference>
<keyword evidence="5 7" id="KW-1133">Transmembrane helix</keyword>
<evidence type="ECO:0000259" key="9">
    <source>
        <dbReference type="Pfam" id="PF21082"/>
    </source>
</evidence>
<accession>A0AAT9FL98</accession>